<evidence type="ECO:0000313" key="5">
    <source>
        <dbReference type="Proteomes" id="UP000199047"/>
    </source>
</evidence>
<feature type="transmembrane region" description="Helical" evidence="1">
    <location>
        <begin position="7"/>
        <end position="30"/>
    </location>
</feature>
<dbReference type="AlphaFoldDB" id="A0AAN2QV19"/>
<keyword evidence="1" id="KW-1133">Transmembrane helix</keyword>
<dbReference type="EMBL" id="FBTU01000017">
    <property type="protein sequence ID" value="CUW11494.1"/>
    <property type="molecule type" value="Genomic_DNA"/>
</dbReference>
<dbReference type="Proteomes" id="UP000199047">
    <property type="component" value="Unassembled WGS sequence"/>
</dbReference>
<reference evidence="4 5" key="1">
    <citation type="submission" date="2015-12" db="EMBL/GenBank/DDBJ databases">
        <authorList>
            <person name="Andreevskaya M."/>
        </authorList>
    </citation>
    <scope>NUCLEOTIDE SEQUENCE [LARGE SCALE GENOMIC DNA]</scope>
    <source>
        <strain evidence="3 5">KSL4-2</strain>
        <strain evidence="2 4">PL111</strain>
    </source>
</reference>
<organism evidence="2 4">
    <name type="scientific">Leuconostoc inhae</name>
    <dbReference type="NCBI Taxonomy" id="178001"/>
    <lineage>
        <taxon>Bacteria</taxon>
        <taxon>Bacillati</taxon>
        <taxon>Bacillota</taxon>
        <taxon>Bacilli</taxon>
        <taxon>Lactobacillales</taxon>
        <taxon>Lactobacillaceae</taxon>
        <taxon>Leuconostoc</taxon>
    </lineage>
</organism>
<accession>A0AAN2QV19</accession>
<evidence type="ECO:0000313" key="3">
    <source>
        <dbReference type="EMBL" id="CUW13180.1"/>
    </source>
</evidence>
<evidence type="ECO:0000256" key="1">
    <source>
        <dbReference type="SAM" id="Phobius"/>
    </source>
</evidence>
<protein>
    <submittedName>
        <fullName evidence="2">Uncharacterized protein</fullName>
    </submittedName>
</protein>
<comment type="caution">
    <text evidence="2">The sequence shown here is derived from an EMBL/GenBank/DDBJ whole genome shotgun (WGS) entry which is preliminary data.</text>
</comment>
<dbReference type="RefSeq" id="WP_010381787.1">
    <property type="nucleotide sequence ID" value="NZ_FBSX01000009.1"/>
</dbReference>
<dbReference type="GeneID" id="34301881"/>
<sequence>MVSKRIVLFLHLLAVSSIFLMMLVTIIEILTVSNNANNTNFYKVLATKQRRLLKSKVMTPKNNAKQIVIQPVVYQVNTENMSQQTTYVDKIIINPKTAILSRVTTEGGDRF</sequence>
<proteinExistence type="predicted"/>
<dbReference type="Proteomes" id="UP000198868">
    <property type="component" value="Unassembled WGS sequence"/>
</dbReference>
<keyword evidence="1" id="KW-0812">Transmembrane</keyword>
<name>A0AAN2QV19_9LACO</name>
<keyword evidence="1" id="KW-0472">Membrane</keyword>
<evidence type="ECO:0000313" key="4">
    <source>
        <dbReference type="Proteomes" id="UP000198868"/>
    </source>
</evidence>
<evidence type="ECO:0000313" key="2">
    <source>
        <dbReference type="EMBL" id="CUW11494.1"/>
    </source>
</evidence>
<dbReference type="EMBL" id="FBTB01000017">
    <property type="protein sequence ID" value="CUW13180.1"/>
    <property type="molecule type" value="Genomic_DNA"/>
</dbReference>
<gene>
    <name evidence="3" type="ORF">KSL4_1003</name>
    <name evidence="2" type="ORF">PL111_0241</name>
</gene>
<keyword evidence="5" id="KW-1185">Reference proteome</keyword>